<feature type="compositionally biased region" description="Basic and acidic residues" evidence="1">
    <location>
        <begin position="101"/>
        <end position="170"/>
    </location>
</feature>
<proteinExistence type="predicted"/>
<dbReference type="VEuPathDB" id="FungiDB:CJI97_001357"/>
<feature type="compositionally biased region" description="Basic and acidic residues" evidence="1">
    <location>
        <begin position="216"/>
        <end position="227"/>
    </location>
</feature>
<comment type="caution">
    <text evidence="2">The sequence shown here is derived from an EMBL/GenBank/DDBJ whole genome shotgun (WGS) entry which is preliminary data.</text>
</comment>
<dbReference type="VEuPathDB" id="FungiDB:CJJ09_003504"/>
<evidence type="ECO:0000256" key="1">
    <source>
        <dbReference type="SAM" id="MobiDB-lite"/>
    </source>
</evidence>
<name>A0A0L0NYU4_CANAR</name>
<feature type="region of interest" description="Disordered" evidence="1">
    <location>
        <begin position="101"/>
        <end position="234"/>
    </location>
</feature>
<dbReference type="EMBL" id="LGST01000029">
    <property type="protein sequence ID" value="KND98865.1"/>
    <property type="molecule type" value="Genomic_DNA"/>
</dbReference>
<dbReference type="VEuPathDB" id="FungiDB:B9J08_001249"/>
<gene>
    <name evidence="2" type="ORF">QG37_04204</name>
</gene>
<dbReference type="AlphaFoldDB" id="A0A0L0NYU4"/>
<evidence type="ECO:0000313" key="3">
    <source>
        <dbReference type="Proteomes" id="UP000037122"/>
    </source>
</evidence>
<evidence type="ECO:0000313" key="2">
    <source>
        <dbReference type="EMBL" id="KND98865.1"/>
    </source>
</evidence>
<reference evidence="3" key="1">
    <citation type="journal article" date="2015" name="BMC Genomics">
        <title>Draft genome of a commonly misdiagnosed multidrug resistant pathogen Candida auris.</title>
        <authorList>
            <person name="Chatterjee S."/>
            <person name="Alampalli S.V."/>
            <person name="Nageshan R.K."/>
            <person name="Chettiar S.T."/>
            <person name="Joshi S."/>
            <person name="Tatu U.S."/>
        </authorList>
    </citation>
    <scope>NUCLEOTIDE SEQUENCE [LARGE SCALE GENOMIC DNA]</scope>
    <source>
        <strain evidence="3">6684</strain>
    </source>
</reference>
<sequence>MNLETRLTGTLNDVLRTSGYIFEIINNNKRQSNLITGPNNQLIPPPITAQLAASVAQFDLILDDTVSKFNDARWCVEQIVENKQKQEELRIQEEIERKKRLEEQRRREEEEKKRREEEEARRKEEEERREKEAKEQEERARQERERLEREKQEKERKELEEKQRREEQERNNSNNNNNDLDMMDTGLDFDMDLDKGVPGIPNPSDILSSISYKGPGGDKNDKNKDPMDLGLNSILGEGQDFDDLNMDLLGQEFDAGGVNPDEEFDVDNFLNQFGND</sequence>
<protein>
    <submittedName>
        <fullName evidence="2">Uncharacterized protein</fullName>
    </submittedName>
</protein>
<organism evidence="2 3">
    <name type="scientific">Candidozyma auris</name>
    <name type="common">Yeast</name>
    <name type="synonym">Candida auris</name>
    <dbReference type="NCBI Taxonomy" id="498019"/>
    <lineage>
        <taxon>Eukaryota</taxon>
        <taxon>Fungi</taxon>
        <taxon>Dikarya</taxon>
        <taxon>Ascomycota</taxon>
        <taxon>Saccharomycotina</taxon>
        <taxon>Pichiomycetes</taxon>
        <taxon>Metschnikowiaceae</taxon>
        <taxon>Candidozyma</taxon>
    </lineage>
</organism>
<dbReference type="Pfam" id="PF11214">
    <property type="entry name" value="Med2"/>
    <property type="match status" value="1"/>
</dbReference>
<dbReference type="InterPro" id="IPR021017">
    <property type="entry name" value="Mediator_Med2_fun"/>
</dbReference>
<dbReference type="VEuPathDB" id="FungiDB:CJI96_0003093"/>
<dbReference type="VEuPathDB" id="FungiDB:QG37_04204"/>
<dbReference type="VEuPathDB" id="FungiDB:CJJ07_003736"/>
<accession>A0A0L0NYU4</accession>
<dbReference type="Proteomes" id="UP000037122">
    <property type="component" value="Unassembled WGS sequence"/>
</dbReference>